<protein>
    <submittedName>
        <fullName evidence="1">Uncharacterized protein</fullName>
    </submittedName>
</protein>
<dbReference type="AlphaFoldDB" id="M7BZ94"/>
<evidence type="ECO:0000313" key="2">
    <source>
        <dbReference type="Proteomes" id="UP000031443"/>
    </source>
</evidence>
<proteinExistence type="predicted"/>
<reference evidence="2" key="1">
    <citation type="journal article" date="2013" name="Nat. Genet.">
        <title>The draft genomes of soft-shell turtle and green sea turtle yield insights into the development and evolution of the turtle-specific body plan.</title>
        <authorList>
            <person name="Wang Z."/>
            <person name="Pascual-Anaya J."/>
            <person name="Zadissa A."/>
            <person name="Li W."/>
            <person name="Niimura Y."/>
            <person name="Huang Z."/>
            <person name="Li C."/>
            <person name="White S."/>
            <person name="Xiong Z."/>
            <person name="Fang D."/>
            <person name="Wang B."/>
            <person name="Ming Y."/>
            <person name="Chen Y."/>
            <person name="Zheng Y."/>
            <person name="Kuraku S."/>
            <person name="Pignatelli M."/>
            <person name="Herrero J."/>
            <person name="Beal K."/>
            <person name="Nozawa M."/>
            <person name="Li Q."/>
            <person name="Wang J."/>
            <person name="Zhang H."/>
            <person name="Yu L."/>
            <person name="Shigenobu S."/>
            <person name="Wang J."/>
            <person name="Liu J."/>
            <person name="Flicek P."/>
            <person name="Searle S."/>
            <person name="Wang J."/>
            <person name="Kuratani S."/>
            <person name="Yin Y."/>
            <person name="Aken B."/>
            <person name="Zhang G."/>
            <person name="Irie N."/>
        </authorList>
    </citation>
    <scope>NUCLEOTIDE SEQUENCE [LARGE SCALE GENOMIC DNA]</scope>
</reference>
<sequence>MTNSWDVLAALPAAPIGLEWRTAASGIRIRLNLRTRQFPLVDLGLLRAGQLNPRMSLGSGQSVTSIAGGSKVSSTVSLGWETERAPWCLHRLAGL</sequence>
<dbReference type="Proteomes" id="UP000031443">
    <property type="component" value="Unassembled WGS sequence"/>
</dbReference>
<keyword evidence="2" id="KW-1185">Reference proteome</keyword>
<evidence type="ECO:0000313" key="1">
    <source>
        <dbReference type="EMBL" id="EMP33417.1"/>
    </source>
</evidence>
<dbReference type="EMBL" id="KB536131">
    <property type="protein sequence ID" value="EMP33417.1"/>
    <property type="molecule type" value="Genomic_DNA"/>
</dbReference>
<gene>
    <name evidence="1" type="ORF">UY3_09400</name>
</gene>
<name>M7BZ94_CHEMY</name>
<organism evidence="1 2">
    <name type="scientific">Chelonia mydas</name>
    <name type="common">Green sea-turtle</name>
    <name type="synonym">Chelonia agassizi</name>
    <dbReference type="NCBI Taxonomy" id="8469"/>
    <lineage>
        <taxon>Eukaryota</taxon>
        <taxon>Metazoa</taxon>
        <taxon>Chordata</taxon>
        <taxon>Craniata</taxon>
        <taxon>Vertebrata</taxon>
        <taxon>Euteleostomi</taxon>
        <taxon>Archelosauria</taxon>
        <taxon>Testudinata</taxon>
        <taxon>Testudines</taxon>
        <taxon>Cryptodira</taxon>
        <taxon>Durocryptodira</taxon>
        <taxon>Americhelydia</taxon>
        <taxon>Chelonioidea</taxon>
        <taxon>Cheloniidae</taxon>
        <taxon>Chelonia</taxon>
    </lineage>
</organism>
<accession>M7BZ94</accession>